<proteinExistence type="predicted"/>
<comment type="caution">
    <text evidence="1">The sequence shown here is derived from an EMBL/GenBank/DDBJ whole genome shotgun (WGS) entry which is preliminary data.</text>
</comment>
<name>A0A1G2K3I8_9BACT</name>
<accession>A0A1G2K3I8</accession>
<reference evidence="1 2" key="1">
    <citation type="journal article" date="2016" name="Nat. Commun.">
        <title>Thousands of microbial genomes shed light on interconnected biogeochemical processes in an aquifer system.</title>
        <authorList>
            <person name="Anantharaman K."/>
            <person name="Brown C.T."/>
            <person name="Hug L.A."/>
            <person name="Sharon I."/>
            <person name="Castelle C.J."/>
            <person name="Probst A.J."/>
            <person name="Thomas B.C."/>
            <person name="Singh A."/>
            <person name="Wilkins M.J."/>
            <person name="Karaoz U."/>
            <person name="Brodie E.L."/>
            <person name="Williams K.H."/>
            <person name="Hubbard S.S."/>
            <person name="Banfield J.F."/>
        </authorList>
    </citation>
    <scope>NUCLEOTIDE SEQUENCE [LARGE SCALE GENOMIC DNA]</scope>
</reference>
<gene>
    <name evidence="1" type="ORF">A2633_00980</name>
</gene>
<evidence type="ECO:0000313" key="1">
    <source>
        <dbReference type="EMBL" id="OGZ93999.1"/>
    </source>
</evidence>
<protein>
    <submittedName>
        <fullName evidence="1">Uncharacterized protein</fullName>
    </submittedName>
</protein>
<evidence type="ECO:0000313" key="2">
    <source>
        <dbReference type="Proteomes" id="UP000177152"/>
    </source>
</evidence>
<dbReference type="Proteomes" id="UP000177152">
    <property type="component" value="Unassembled WGS sequence"/>
</dbReference>
<dbReference type="EMBL" id="MHQC01000046">
    <property type="protein sequence ID" value="OGZ93999.1"/>
    <property type="molecule type" value="Genomic_DNA"/>
</dbReference>
<sequence>MPKPLFSPSVGFFRKDITNICSVGIIYNSSNPRQVFLDVKNSIYPVKIFRNMLCPIGGNWIGEDAKADRNTRDTFLRELEEELSLDKKIISTAEAGLLGMKPERESYQVAPTDVPPTDEDRKALQDLKQAIKDQALPFRDYENIIPNSVLLSADPESRRETLHVLSSYWLVPLPQKEWFELAHLQSIYGNLSNESVTWVISLPVIIKGKHYISWGHDRVFKSFFLCHGLSEAKSLPLVRGIESIELGPPLSSYAEYNARYRVLNKPAD</sequence>
<organism evidence="1 2">
    <name type="scientific">Candidatus Sungbacteria bacterium RIFCSPHIGHO2_01_FULL_47_32</name>
    <dbReference type="NCBI Taxonomy" id="1802264"/>
    <lineage>
        <taxon>Bacteria</taxon>
        <taxon>Candidatus Sungiibacteriota</taxon>
    </lineage>
</organism>
<dbReference type="AlphaFoldDB" id="A0A1G2K3I8"/>